<proteinExistence type="inferred from homology"/>
<dbReference type="PANTHER" id="PTHR11552:SF147">
    <property type="entry name" value="CHOLINE DEHYDROGENASE, MITOCHONDRIAL"/>
    <property type="match status" value="1"/>
</dbReference>
<dbReference type="GO" id="GO:0050660">
    <property type="term" value="F:flavin adenine dinucleotide binding"/>
    <property type="evidence" value="ECO:0007669"/>
    <property type="project" value="InterPro"/>
</dbReference>
<dbReference type="Gene3D" id="3.30.560.10">
    <property type="entry name" value="Glucose Oxidase, domain 3"/>
    <property type="match status" value="1"/>
</dbReference>
<dbReference type="AlphaFoldDB" id="A0AA88YQE4"/>
<keyword evidence="4" id="KW-1185">Reference proteome</keyword>
<dbReference type="PANTHER" id="PTHR11552">
    <property type="entry name" value="GLUCOSE-METHANOL-CHOLINE GMC OXIDOREDUCTASE"/>
    <property type="match status" value="1"/>
</dbReference>
<dbReference type="InterPro" id="IPR012132">
    <property type="entry name" value="GMC_OxRdtase"/>
</dbReference>
<sequence length="131" mass="14583">MSLEIGNTESFKQLGIDLDDTHLHFSECTNYEKSTDDYFKCIVHHYAVKADHPTATCRMGKTDDPTSVVDSDLRVKGISNLRIADASVMRNIVTGNTNAPTIMIGEKAADLIRNVDSVKDIRQKLLKTLDL</sequence>
<dbReference type="InterPro" id="IPR036188">
    <property type="entry name" value="FAD/NAD-bd_sf"/>
</dbReference>
<accession>A0AA88YQE4</accession>
<protein>
    <recommendedName>
        <fullName evidence="2">Glucose-methanol-choline oxidoreductase C-terminal domain-containing protein</fullName>
    </recommendedName>
</protein>
<dbReference type="Gene3D" id="3.50.50.60">
    <property type="entry name" value="FAD/NAD(P)-binding domain"/>
    <property type="match status" value="1"/>
</dbReference>
<comment type="caution">
    <text evidence="3">The sequence shown here is derived from an EMBL/GenBank/DDBJ whole genome shotgun (WGS) entry which is preliminary data.</text>
</comment>
<name>A0AA88YQE4_PINIB</name>
<dbReference type="Pfam" id="PF05199">
    <property type="entry name" value="GMC_oxred_C"/>
    <property type="match status" value="1"/>
</dbReference>
<organism evidence="3 4">
    <name type="scientific">Pinctada imbricata</name>
    <name type="common">Atlantic pearl-oyster</name>
    <name type="synonym">Pinctada martensii</name>
    <dbReference type="NCBI Taxonomy" id="66713"/>
    <lineage>
        <taxon>Eukaryota</taxon>
        <taxon>Metazoa</taxon>
        <taxon>Spiralia</taxon>
        <taxon>Lophotrochozoa</taxon>
        <taxon>Mollusca</taxon>
        <taxon>Bivalvia</taxon>
        <taxon>Autobranchia</taxon>
        <taxon>Pteriomorphia</taxon>
        <taxon>Pterioida</taxon>
        <taxon>Pterioidea</taxon>
        <taxon>Pteriidae</taxon>
        <taxon>Pinctada</taxon>
    </lineage>
</organism>
<dbReference type="EMBL" id="VSWD01000005">
    <property type="protein sequence ID" value="KAK3102036.1"/>
    <property type="molecule type" value="Genomic_DNA"/>
</dbReference>
<evidence type="ECO:0000256" key="1">
    <source>
        <dbReference type="ARBA" id="ARBA00010790"/>
    </source>
</evidence>
<dbReference type="SUPFAM" id="SSF51905">
    <property type="entry name" value="FAD/NAD(P)-binding domain"/>
    <property type="match status" value="1"/>
</dbReference>
<comment type="similarity">
    <text evidence="1">Belongs to the GMC oxidoreductase family.</text>
</comment>
<gene>
    <name evidence="3" type="ORF">FSP39_008285</name>
</gene>
<dbReference type="InterPro" id="IPR007867">
    <property type="entry name" value="GMC_OxRtase_C"/>
</dbReference>
<reference evidence="3" key="1">
    <citation type="submission" date="2019-08" db="EMBL/GenBank/DDBJ databases">
        <title>The improved chromosome-level genome for the pearl oyster Pinctada fucata martensii using PacBio sequencing and Hi-C.</title>
        <authorList>
            <person name="Zheng Z."/>
        </authorList>
    </citation>
    <scope>NUCLEOTIDE SEQUENCE</scope>
    <source>
        <strain evidence="3">ZZ-2019</strain>
        <tissue evidence="3">Adductor muscle</tissue>
    </source>
</reference>
<dbReference type="Proteomes" id="UP001186944">
    <property type="component" value="Unassembled WGS sequence"/>
</dbReference>
<dbReference type="GO" id="GO:0016614">
    <property type="term" value="F:oxidoreductase activity, acting on CH-OH group of donors"/>
    <property type="evidence" value="ECO:0007669"/>
    <property type="project" value="InterPro"/>
</dbReference>
<feature type="domain" description="Glucose-methanol-choline oxidoreductase C-terminal" evidence="2">
    <location>
        <begin position="23"/>
        <end position="105"/>
    </location>
</feature>
<evidence type="ECO:0000259" key="2">
    <source>
        <dbReference type="Pfam" id="PF05199"/>
    </source>
</evidence>
<evidence type="ECO:0000313" key="4">
    <source>
        <dbReference type="Proteomes" id="UP001186944"/>
    </source>
</evidence>
<evidence type="ECO:0000313" key="3">
    <source>
        <dbReference type="EMBL" id="KAK3102036.1"/>
    </source>
</evidence>